<dbReference type="Ensembl" id="ENSMAMT00000050780.1">
    <property type="protein sequence ID" value="ENSMAMP00000049214.1"/>
    <property type="gene ID" value="ENSMAMG00000025829.1"/>
</dbReference>
<dbReference type="InterPro" id="IPR007110">
    <property type="entry name" value="Ig-like_dom"/>
</dbReference>
<dbReference type="SMART" id="SM00409">
    <property type="entry name" value="IG"/>
    <property type="match status" value="2"/>
</dbReference>
<dbReference type="PANTHER" id="PTHR11481">
    <property type="entry name" value="IMMUNOGLOBULIN FC RECEPTOR"/>
    <property type="match status" value="1"/>
</dbReference>
<dbReference type="InParanoid" id="A0A7N8XD97"/>
<dbReference type="PROSITE" id="PS50835">
    <property type="entry name" value="IG_LIKE"/>
    <property type="match status" value="1"/>
</dbReference>
<dbReference type="InterPro" id="IPR050488">
    <property type="entry name" value="Ig_Fc_receptor"/>
</dbReference>
<dbReference type="GeneTree" id="ENSGT00940000163711"/>
<keyword evidence="1" id="KW-0732">Signal</keyword>
<dbReference type="InterPro" id="IPR013783">
    <property type="entry name" value="Ig-like_fold"/>
</dbReference>
<reference evidence="4" key="1">
    <citation type="submission" date="2025-08" db="UniProtKB">
        <authorList>
            <consortium name="Ensembl"/>
        </authorList>
    </citation>
    <scope>IDENTIFICATION</scope>
</reference>
<dbReference type="AlphaFoldDB" id="A0A7N8XD97"/>
<evidence type="ECO:0000259" key="3">
    <source>
        <dbReference type="PROSITE" id="PS50835"/>
    </source>
</evidence>
<dbReference type="SUPFAM" id="SSF48726">
    <property type="entry name" value="Immunoglobulin"/>
    <property type="match status" value="2"/>
</dbReference>
<keyword evidence="5" id="KW-1185">Reference proteome</keyword>
<evidence type="ECO:0000256" key="2">
    <source>
        <dbReference type="ARBA" id="ARBA00023157"/>
    </source>
</evidence>
<dbReference type="InterPro" id="IPR003598">
    <property type="entry name" value="Ig_sub2"/>
</dbReference>
<proteinExistence type="predicted"/>
<dbReference type="GO" id="GO:0009897">
    <property type="term" value="C:external side of plasma membrane"/>
    <property type="evidence" value="ECO:0007669"/>
    <property type="project" value="TreeGrafter"/>
</dbReference>
<evidence type="ECO:0000313" key="4">
    <source>
        <dbReference type="Ensembl" id="ENSMAMP00000049214.1"/>
    </source>
</evidence>
<dbReference type="InterPro" id="IPR036179">
    <property type="entry name" value="Ig-like_dom_sf"/>
</dbReference>
<name>A0A7N8XD97_9TELE</name>
<dbReference type="Gene3D" id="2.60.40.10">
    <property type="entry name" value="Immunoglobulins"/>
    <property type="match status" value="2"/>
</dbReference>
<keyword evidence="2" id="KW-1015">Disulfide bond</keyword>
<dbReference type="SMART" id="SM00408">
    <property type="entry name" value="IGc2"/>
    <property type="match status" value="1"/>
</dbReference>
<protein>
    <recommendedName>
        <fullName evidence="3">Ig-like domain-containing protein</fullName>
    </recommendedName>
</protein>
<dbReference type="GO" id="GO:0007166">
    <property type="term" value="P:cell surface receptor signaling pathway"/>
    <property type="evidence" value="ECO:0007669"/>
    <property type="project" value="TreeGrafter"/>
</dbReference>
<dbReference type="GO" id="GO:0006955">
    <property type="term" value="P:immune response"/>
    <property type="evidence" value="ECO:0007669"/>
    <property type="project" value="TreeGrafter"/>
</dbReference>
<dbReference type="Pfam" id="PF13895">
    <property type="entry name" value="Ig_2"/>
    <property type="match status" value="1"/>
</dbReference>
<organism evidence="4 5">
    <name type="scientific">Mastacembelus armatus</name>
    <name type="common">zig-zag eel</name>
    <dbReference type="NCBI Taxonomy" id="205130"/>
    <lineage>
        <taxon>Eukaryota</taxon>
        <taxon>Metazoa</taxon>
        <taxon>Chordata</taxon>
        <taxon>Craniata</taxon>
        <taxon>Vertebrata</taxon>
        <taxon>Euteleostomi</taxon>
        <taxon>Actinopterygii</taxon>
        <taxon>Neopterygii</taxon>
        <taxon>Teleostei</taxon>
        <taxon>Neoteleostei</taxon>
        <taxon>Acanthomorphata</taxon>
        <taxon>Anabantaria</taxon>
        <taxon>Synbranchiformes</taxon>
        <taxon>Mastacembelidae</taxon>
        <taxon>Mastacembelus</taxon>
    </lineage>
</organism>
<dbReference type="Proteomes" id="UP000261640">
    <property type="component" value="Unplaced"/>
</dbReference>
<evidence type="ECO:0000256" key="1">
    <source>
        <dbReference type="ARBA" id="ARBA00022729"/>
    </source>
</evidence>
<sequence>MQLTPLCLMLSCLRVSPDTSQFFRYDTISLRCENRLNSTDWMVKRKTLAGGVRSCSSGWGSSSSDSTCTIWTIYPTDSGVYWCESVDGKQSNSVNITITDRSVILESPALPVSEGSAVMLRCRAETNSNHVFNFYKDEYLIGSSSTGEITIHSISKADEGLYKCNISGGAGSESSWLAVNGEINTLRFSNLQFVFTTIILKEEYL</sequence>
<dbReference type="GO" id="GO:0004888">
    <property type="term" value="F:transmembrane signaling receptor activity"/>
    <property type="evidence" value="ECO:0007669"/>
    <property type="project" value="TreeGrafter"/>
</dbReference>
<reference evidence="4" key="2">
    <citation type="submission" date="2025-09" db="UniProtKB">
        <authorList>
            <consortium name="Ensembl"/>
        </authorList>
    </citation>
    <scope>IDENTIFICATION</scope>
</reference>
<evidence type="ECO:0000313" key="5">
    <source>
        <dbReference type="Proteomes" id="UP000261640"/>
    </source>
</evidence>
<feature type="domain" description="Ig-like" evidence="3">
    <location>
        <begin position="101"/>
        <end position="180"/>
    </location>
</feature>
<dbReference type="PANTHER" id="PTHR11481:SF64">
    <property type="entry name" value="FC RECEPTOR-LIKE PROTEIN 4"/>
    <property type="match status" value="1"/>
</dbReference>
<accession>A0A7N8XD97</accession>
<dbReference type="InterPro" id="IPR003599">
    <property type="entry name" value="Ig_sub"/>
</dbReference>